<sequence>MKPCLPREHGRPIEVGSQNIQALMPRSDGIRMAPVNGPVPSSRRENTTRKGVAHKSRGDGCVRIRDS</sequence>
<evidence type="ECO:0000313" key="3">
    <source>
        <dbReference type="Proteomes" id="UP000214566"/>
    </source>
</evidence>
<feature type="region of interest" description="Disordered" evidence="1">
    <location>
        <begin position="27"/>
        <end position="67"/>
    </location>
</feature>
<gene>
    <name evidence="2" type="ORF">THIARS_520001</name>
</gene>
<dbReference type="EMBL" id="FLMQ01000048">
    <property type="protein sequence ID" value="SBP87284.1"/>
    <property type="molecule type" value="Genomic_DNA"/>
</dbReference>
<name>A0A238D266_THIDL</name>
<feature type="compositionally biased region" description="Basic and acidic residues" evidence="1">
    <location>
        <begin position="56"/>
        <end position="67"/>
    </location>
</feature>
<proteinExistence type="predicted"/>
<protein>
    <submittedName>
        <fullName evidence="2">Uncharacterized protein</fullName>
    </submittedName>
</protein>
<reference evidence="2 3" key="1">
    <citation type="submission" date="2016-06" db="EMBL/GenBank/DDBJ databases">
        <authorList>
            <person name="Kjaerup R.B."/>
            <person name="Dalgaard T.S."/>
            <person name="Juul-Madsen H.R."/>
        </authorList>
    </citation>
    <scope>NUCLEOTIDE SEQUENCE [LARGE SCALE GENOMIC DNA]</scope>
    <source>
        <strain evidence="2 3">DSM 16361</strain>
    </source>
</reference>
<keyword evidence="3" id="KW-1185">Reference proteome</keyword>
<accession>A0A238D266</accession>
<organism evidence="2 3">
    <name type="scientific">Thiomonas delicata</name>
    <name type="common">Thiomonas cuprina</name>
    <dbReference type="NCBI Taxonomy" id="364030"/>
    <lineage>
        <taxon>Bacteria</taxon>
        <taxon>Pseudomonadati</taxon>
        <taxon>Pseudomonadota</taxon>
        <taxon>Betaproteobacteria</taxon>
        <taxon>Burkholderiales</taxon>
        <taxon>Thiomonas</taxon>
    </lineage>
</organism>
<dbReference type="AlphaFoldDB" id="A0A238D266"/>
<evidence type="ECO:0000313" key="2">
    <source>
        <dbReference type="EMBL" id="SBP87284.1"/>
    </source>
</evidence>
<evidence type="ECO:0000256" key="1">
    <source>
        <dbReference type="SAM" id="MobiDB-lite"/>
    </source>
</evidence>
<dbReference type="Proteomes" id="UP000214566">
    <property type="component" value="Unassembled WGS sequence"/>
</dbReference>